<evidence type="ECO:0000256" key="3">
    <source>
        <dbReference type="ARBA" id="ARBA00022806"/>
    </source>
</evidence>
<dbReference type="Gene3D" id="3.40.50.300">
    <property type="entry name" value="P-loop containing nucleotide triphosphate hydrolases"/>
    <property type="match status" value="3"/>
</dbReference>
<dbReference type="EMBL" id="BNDS01000009">
    <property type="protein sequence ID" value="GHH98870.1"/>
    <property type="molecule type" value="Genomic_DNA"/>
</dbReference>
<feature type="binding site" evidence="5">
    <location>
        <begin position="224"/>
        <end position="231"/>
    </location>
    <ligand>
        <name>ATP</name>
        <dbReference type="ChEBI" id="CHEBI:30616"/>
    </ligand>
</feature>
<dbReference type="Pfam" id="PF00580">
    <property type="entry name" value="UvrD-helicase"/>
    <property type="match status" value="1"/>
</dbReference>
<proteinExistence type="predicted"/>
<dbReference type="NCBIfam" id="NF041464">
    <property type="entry name" value="HelD_BACSU"/>
    <property type="match status" value="1"/>
</dbReference>
<keyword evidence="6" id="KW-0175">Coiled coil</keyword>
<gene>
    <name evidence="8" type="ORF">AM1BK_24130</name>
</gene>
<dbReference type="InterPro" id="IPR014016">
    <property type="entry name" value="UvrD-like_ATP-bd"/>
</dbReference>
<evidence type="ECO:0000313" key="8">
    <source>
        <dbReference type="EMBL" id="GHH98870.1"/>
    </source>
</evidence>
<dbReference type="RefSeq" id="WP_191273107.1">
    <property type="nucleotide sequence ID" value="NZ_BNDS01000009.1"/>
</dbReference>
<accession>A0ABQ3N1Q4</accession>
<dbReference type="PROSITE" id="PS51198">
    <property type="entry name" value="UVRD_HELICASE_ATP_BIND"/>
    <property type="match status" value="1"/>
</dbReference>
<dbReference type="PANTHER" id="PTHR11070">
    <property type="entry name" value="UVRD / RECB / PCRA DNA HELICASE FAMILY MEMBER"/>
    <property type="match status" value="1"/>
</dbReference>
<dbReference type="InterPro" id="IPR027785">
    <property type="entry name" value="UvrD-like_helicase_C"/>
</dbReference>
<evidence type="ECO:0000256" key="5">
    <source>
        <dbReference type="PROSITE-ProRule" id="PRU00560"/>
    </source>
</evidence>
<evidence type="ECO:0000256" key="6">
    <source>
        <dbReference type="SAM" id="Coils"/>
    </source>
</evidence>
<keyword evidence="9" id="KW-1185">Reference proteome</keyword>
<name>A0ABQ3N1Q4_9BACI</name>
<dbReference type="GO" id="GO:0004386">
    <property type="term" value="F:helicase activity"/>
    <property type="evidence" value="ECO:0007669"/>
    <property type="project" value="UniProtKB-KW"/>
</dbReference>
<evidence type="ECO:0000259" key="7">
    <source>
        <dbReference type="PROSITE" id="PS51198"/>
    </source>
</evidence>
<dbReference type="Gene3D" id="1.10.10.160">
    <property type="match status" value="1"/>
</dbReference>
<keyword evidence="1 5" id="KW-0547">Nucleotide-binding</keyword>
<keyword evidence="2 5" id="KW-0378">Hydrolase</keyword>
<evidence type="ECO:0000256" key="2">
    <source>
        <dbReference type="ARBA" id="ARBA00022801"/>
    </source>
</evidence>
<organism evidence="8 9">
    <name type="scientific">Neobacillus kokaensis</name>
    <dbReference type="NCBI Taxonomy" id="2759023"/>
    <lineage>
        <taxon>Bacteria</taxon>
        <taxon>Bacillati</taxon>
        <taxon>Bacillota</taxon>
        <taxon>Bacilli</taxon>
        <taxon>Bacillales</taxon>
        <taxon>Bacillaceae</taxon>
        <taxon>Neobacillus</taxon>
    </lineage>
</organism>
<keyword evidence="3 5" id="KW-0347">Helicase</keyword>
<evidence type="ECO:0000256" key="4">
    <source>
        <dbReference type="ARBA" id="ARBA00022840"/>
    </source>
</evidence>
<dbReference type="InterPro" id="IPR000212">
    <property type="entry name" value="DNA_helicase_UvrD/REP"/>
</dbReference>
<dbReference type="InterPro" id="IPR027417">
    <property type="entry name" value="P-loop_NTPase"/>
</dbReference>
<evidence type="ECO:0000256" key="1">
    <source>
        <dbReference type="ARBA" id="ARBA00022741"/>
    </source>
</evidence>
<reference evidence="8 9" key="1">
    <citation type="journal article" date="2022" name="Int. J. Syst. Evol. Microbiol.">
        <title>Neobacillus kokaensis sp. nov., isolated from soil.</title>
        <authorList>
            <person name="Yuki K."/>
            <person name="Matsubara H."/>
            <person name="Yamaguchi S."/>
        </authorList>
    </citation>
    <scope>NUCLEOTIDE SEQUENCE [LARGE SCALE GENOMIC DNA]</scope>
    <source>
        <strain evidence="8 9">LOB 377</strain>
    </source>
</reference>
<sequence length="769" mass="89195">MSSKDQNSVRNHKDYQAEVERLEFSKEYIKTVLDISKGNKEFFVENMRQSFAELNSKDSSTSYTDLLANASFLELAETELKRLEAVIGKPYFSRIDFTSDSTKKEETLYIGKVSLFDRVTQQPIIVDWRSPIANVYYDGRLGEVSYDAYGEMQTGYLSLKRQYDIVDGLLKEIRDIDLTTHDELLQKSLSGKADNRLTEIVATIQNEQNEVIRASLTHPIIVQGAAGSGKTTIALHRISYFLYSFGFQFPPEKLMILAPNRLFIDYISAVLPELGVNKINQTTFIDFMRGCLGQKLKLFSPNSKLMKLLEGNGTNKTFQWVSSYKGSLQFKELINRYVNELESNLSPKEDFVLENSVLIKGKRLRTLFLKEYTYLPIYKRLGKIKSLLEEDVKKKKSMMLSNLNNKYEEALDKALYNTKWEPEKRKQKVITLMEKKEQRKKRIEQESKVAVKKYMEAFDMKDILILYKELMSSPEKIQKHSTTLTDQECQILSKYCRRIFERGAYELEDLAPLFYMKAKLEGIDEKYKMRSVFIDEAQDYSYFQFAALKEGFETELFTIVGDLAQGIHSYRGLNSWTPVVKEIFPNAIYKTLQKSYRTTVEIMNLANDILRLIDQDMPKVEPVIRHGQKPSYRTIDPANLEQVKLQLEQDISSLKDEELHSIAIIGRTDRECQRLQQLLGNSHLPIQLLEEKQEMKKGHIVILPSHLSKGLEFDAVMLVCLEEPYSQVDLDIKLLYVSMTRPMHRLYLYGEKTGDFLLNRADSLHFEAK</sequence>
<dbReference type="Pfam" id="PF13538">
    <property type="entry name" value="UvrD_C_2"/>
    <property type="match status" value="1"/>
</dbReference>
<dbReference type="SUPFAM" id="SSF52540">
    <property type="entry name" value="P-loop containing nucleoside triphosphate hydrolases"/>
    <property type="match status" value="1"/>
</dbReference>
<evidence type="ECO:0000313" key="9">
    <source>
        <dbReference type="Proteomes" id="UP000637074"/>
    </source>
</evidence>
<keyword evidence="4 5" id="KW-0067">ATP-binding</keyword>
<dbReference type="Proteomes" id="UP000637074">
    <property type="component" value="Unassembled WGS sequence"/>
</dbReference>
<feature type="domain" description="UvrD-like helicase ATP-binding" evidence="7">
    <location>
        <begin position="203"/>
        <end position="599"/>
    </location>
</feature>
<dbReference type="InterPro" id="IPR048228">
    <property type="entry name" value="HelD_bacillota"/>
</dbReference>
<dbReference type="PANTHER" id="PTHR11070:SF17">
    <property type="entry name" value="DNA HELICASE IV"/>
    <property type="match status" value="1"/>
</dbReference>
<dbReference type="InterPro" id="IPR013986">
    <property type="entry name" value="DExx_box_DNA_helicase_dom_sf"/>
</dbReference>
<comment type="caution">
    <text evidence="8">The sequence shown here is derived from an EMBL/GenBank/DDBJ whole genome shotgun (WGS) entry which is preliminary data.</text>
</comment>
<protein>
    <submittedName>
        <fullName evidence="8">DNA helicase</fullName>
    </submittedName>
</protein>
<feature type="coiled-coil region" evidence="6">
    <location>
        <begin position="393"/>
        <end position="453"/>
    </location>
</feature>